<organism evidence="2 3">
    <name type="scientific">Humicola insolens</name>
    <name type="common">Soft-rot fungus</name>
    <dbReference type="NCBI Taxonomy" id="85995"/>
    <lineage>
        <taxon>Eukaryota</taxon>
        <taxon>Fungi</taxon>
        <taxon>Dikarya</taxon>
        <taxon>Ascomycota</taxon>
        <taxon>Pezizomycotina</taxon>
        <taxon>Sordariomycetes</taxon>
        <taxon>Sordariomycetidae</taxon>
        <taxon>Sordariales</taxon>
        <taxon>Chaetomiaceae</taxon>
        <taxon>Mycothermus</taxon>
    </lineage>
</organism>
<feature type="compositionally biased region" description="Polar residues" evidence="1">
    <location>
        <begin position="137"/>
        <end position="155"/>
    </location>
</feature>
<evidence type="ECO:0000256" key="1">
    <source>
        <dbReference type="SAM" id="MobiDB-lite"/>
    </source>
</evidence>
<feature type="region of interest" description="Disordered" evidence="1">
    <location>
        <begin position="42"/>
        <end position="61"/>
    </location>
</feature>
<comment type="caution">
    <text evidence="2">The sequence shown here is derived from an EMBL/GenBank/DDBJ whole genome shotgun (WGS) entry which is preliminary data.</text>
</comment>
<gene>
    <name evidence="2" type="ORF">VTJ49DRAFT_856</name>
</gene>
<proteinExistence type="predicted"/>
<dbReference type="Proteomes" id="UP001583172">
    <property type="component" value="Unassembled WGS sequence"/>
</dbReference>
<feature type="region of interest" description="Disordered" evidence="1">
    <location>
        <begin position="122"/>
        <end position="161"/>
    </location>
</feature>
<sequence>MGRVCKRLQRRVGEDEMILLVVEVEAMARLLSERGKNWRRRGMSEKEEQVGSWGSGTSGWSGQRAQRAAIGDLSGQFDSWLGKLSTWSSQWVRSGSLDEEREERENFDAALWEMVGQSRTQQLEGRDGRWIEGRPASTGTASAQQHRTSSRQHSCIGSGHNGDGAVFDPEAITVPFSGYLELRSLGIWSTNGASGD</sequence>
<evidence type="ECO:0000313" key="3">
    <source>
        <dbReference type="Proteomes" id="UP001583172"/>
    </source>
</evidence>
<protein>
    <submittedName>
        <fullName evidence="2">Uncharacterized protein</fullName>
    </submittedName>
</protein>
<reference evidence="2 3" key="1">
    <citation type="journal article" date="2024" name="Commun. Biol.">
        <title>Comparative genomic analysis of thermophilic fungi reveals convergent evolutionary adaptations and gene losses.</title>
        <authorList>
            <person name="Steindorff A.S."/>
            <person name="Aguilar-Pontes M.V."/>
            <person name="Robinson A.J."/>
            <person name="Andreopoulos B."/>
            <person name="LaButti K."/>
            <person name="Kuo A."/>
            <person name="Mondo S."/>
            <person name="Riley R."/>
            <person name="Otillar R."/>
            <person name="Haridas S."/>
            <person name="Lipzen A."/>
            <person name="Grimwood J."/>
            <person name="Schmutz J."/>
            <person name="Clum A."/>
            <person name="Reid I.D."/>
            <person name="Moisan M.C."/>
            <person name="Butler G."/>
            <person name="Nguyen T.T.M."/>
            <person name="Dewar K."/>
            <person name="Conant G."/>
            <person name="Drula E."/>
            <person name="Henrissat B."/>
            <person name="Hansel C."/>
            <person name="Singer S."/>
            <person name="Hutchinson M.I."/>
            <person name="de Vries R.P."/>
            <person name="Natvig D.O."/>
            <person name="Powell A.J."/>
            <person name="Tsang A."/>
            <person name="Grigoriev I.V."/>
        </authorList>
    </citation>
    <scope>NUCLEOTIDE SEQUENCE [LARGE SCALE GENOMIC DNA]</scope>
    <source>
        <strain evidence="2 3">CBS 620.91</strain>
    </source>
</reference>
<name>A0ABR3VQY7_HUMIN</name>
<keyword evidence="3" id="KW-1185">Reference proteome</keyword>
<evidence type="ECO:0000313" key="2">
    <source>
        <dbReference type="EMBL" id="KAL1843573.1"/>
    </source>
</evidence>
<dbReference type="EMBL" id="JAZGSY010000013">
    <property type="protein sequence ID" value="KAL1843573.1"/>
    <property type="molecule type" value="Genomic_DNA"/>
</dbReference>
<accession>A0ABR3VQY7</accession>